<dbReference type="InterPro" id="IPR001254">
    <property type="entry name" value="Trypsin_dom"/>
</dbReference>
<evidence type="ECO:0000259" key="8">
    <source>
        <dbReference type="PROSITE" id="PS50240"/>
    </source>
</evidence>
<dbReference type="EMBL" id="JAACXV010014584">
    <property type="protein sequence ID" value="KAF7265857.1"/>
    <property type="molecule type" value="Genomic_DNA"/>
</dbReference>
<keyword evidence="6" id="KW-0720">Serine protease</keyword>
<comment type="subcellular location">
    <subcellularLocation>
        <location evidence="1">Secreted</location>
    </subcellularLocation>
</comment>
<feature type="domain" description="Peptidase S1" evidence="8">
    <location>
        <begin position="134"/>
        <end position="375"/>
    </location>
</feature>
<dbReference type="OrthoDB" id="6357057at2759"/>
<protein>
    <recommendedName>
        <fullName evidence="8">Peptidase S1 domain-containing protein</fullName>
    </recommendedName>
</protein>
<name>A0A834I2N6_RHYFE</name>
<dbReference type="PANTHER" id="PTHR24260">
    <property type="match status" value="1"/>
</dbReference>
<evidence type="ECO:0000256" key="1">
    <source>
        <dbReference type="ARBA" id="ARBA00004613"/>
    </source>
</evidence>
<keyword evidence="6" id="KW-0645">Protease</keyword>
<dbReference type="InterPro" id="IPR001314">
    <property type="entry name" value="Peptidase_S1A"/>
</dbReference>
<accession>A0A834I2N6</accession>
<dbReference type="InterPro" id="IPR018114">
    <property type="entry name" value="TRYPSIN_HIS"/>
</dbReference>
<feature type="signal peptide" evidence="7">
    <location>
        <begin position="1"/>
        <end position="23"/>
    </location>
</feature>
<dbReference type="PROSITE" id="PS00135">
    <property type="entry name" value="TRYPSIN_SER"/>
    <property type="match status" value="1"/>
</dbReference>
<dbReference type="InterPro" id="IPR033116">
    <property type="entry name" value="TRYPSIN_SER"/>
</dbReference>
<evidence type="ECO:0000313" key="9">
    <source>
        <dbReference type="EMBL" id="KAF7265857.1"/>
    </source>
</evidence>
<keyword evidence="3 7" id="KW-0732">Signal</keyword>
<dbReference type="FunFam" id="2.40.10.10:FF:000068">
    <property type="entry name" value="transmembrane protease serine 2"/>
    <property type="match status" value="1"/>
</dbReference>
<evidence type="ECO:0000256" key="6">
    <source>
        <dbReference type="RuleBase" id="RU363034"/>
    </source>
</evidence>
<evidence type="ECO:0000256" key="2">
    <source>
        <dbReference type="ARBA" id="ARBA00022525"/>
    </source>
</evidence>
<dbReference type="Pfam" id="PF00089">
    <property type="entry name" value="Trypsin"/>
    <property type="match status" value="1"/>
</dbReference>
<sequence length="377" mass="41688">MERGYRTFTYSLIFFYLFGAFTCRSYEYKEEGSACQQLGVPGICKRLENCKEAIESLRLYGRHDFLRCGFVDIEEVVCCPEIGDRNPQIEATTIDSRVVWGGNTNGNSAKRKSDIMCEKYVKEYRIKSTIEFHIINGVDAYEGQFPHMAALGFPAETDPDVIDFRRCGGSLISTKFVLSAAHCFICAACADPVKARFGVINITDSLKAQDVDVKSTIPHPQYNPTSKHNDIALIELIKDVVMDKLIYPACLYTRNNDPIGLIISGWGNTANDGSDKRSPILQTGEVNPVAINNCNTTIVSKNQDSLKVIVQTQICAISKSDACTGDSGGPLQVQRSDGTYGIVGVVSWGINCGTSIPGIYTRVYSYLDWIEEKVWPG</sequence>
<dbReference type="PRINTS" id="PR00722">
    <property type="entry name" value="CHYMOTRYPSIN"/>
</dbReference>
<dbReference type="AlphaFoldDB" id="A0A834I2N6"/>
<dbReference type="FunFam" id="2.40.10.10:FF:000054">
    <property type="entry name" value="Complement C1r subcomponent"/>
    <property type="match status" value="1"/>
</dbReference>
<dbReference type="GO" id="GO:0006508">
    <property type="term" value="P:proteolysis"/>
    <property type="evidence" value="ECO:0007669"/>
    <property type="project" value="UniProtKB-KW"/>
</dbReference>
<keyword evidence="4" id="KW-1015">Disulfide bond</keyword>
<keyword evidence="5" id="KW-0325">Glycoprotein</keyword>
<dbReference type="PROSITE" id="PS50240">
    <property type="entry name" value="TRYPSIN_DOM"/>
    <property type="match status" value="1"/>
</dbReference>
<dbReference type="SUPFAM" id="SSF50494">
    <property type="entry name" value="Trypsin-like serine proteases"/>
    <property type="match status" value="1"/>
</dbReference>
<evidence type="ECO:0000256" key="7">
    <source>
        <dbReference type="SAM" id="SignalP"/>
    </source>
</evidence>
<dbReference type="CDD" id="cd00190">
    <property type="entry name" value="Tryp_SPc"/>
    <property type="match status" value="1"/>
</dbReference>
<dbReference type="GO" id="GO:0004252">
    <property type="term" value="F:serine-type endopeptidase activity"/>
    <property type="evidence" value="ECO:0007669"/>
    <property type="project" value="InterPro"/>
</dbReference>
<dbReference type="InterPro" id="IPR043504">
    <property type="entry name" value="Peptidase_S1_PA_chymotrypsin"/>
</dbReference>
<evidence type="ECO:0000313" key="10">
    <source>
        <dbReference type="Proteomes" id="UP000625711"/>
    </source>
</evidence>
<feature type="chain" id="PRO_5032381233" description="Peptidase S1 domain-containing protein" evidence="7">
    <location>
        <begin position="24"/>
        <end position="377"/>
    </location>
</feature>
<dbReference type="SMART" id="SM00020">
    <property type="entry name" value="Tryp_SPc"/>
    <property type="match status" value="1"/>
</dbReference>
<dbReference type="InterPro" id="IPR051333">
    <property type="entry name" value="CLIP_Serine_Protease"/>
</dbReference>
<comment type="caution">
    <text evidence="9">The sequence shown here is derived from an EMBL/GenBank/DDBJ whole genome shotgun (WGS) entry which is preliminary data.</text>
</comment>
<gene>
    <name evidence="9" type="ORF">GWI33_020927</name>
</gene>
<keyword evidence="2" id="KW-0964">Secreted</keyword>
<organism evidence="9 10">
    <name type="scientific">Rhynchophorus ferrugineus</name>
    <name type="common">Red palm weevil</name>
    <name type="synonym">Curculio ferrugineus</name>
    <dbReference type="NCBI Taxonomy" id="354439"/>
    <lineage>
        <taxon>Eukaryota</taxon>
        <taxon>Metazoa</taxon>
        <taxon>Ecdysozoa</taxon>
        <taxon>Arthropoda</taxon>
        <taxon>Hexapoda</taxon>
        <taxon>Insecta</taxon>
        <taxon>Pterygota</taxon>
        <taxon>Neoptera</taxon>
        <taxon>Endopterygota</taxon>
        <taxon>Coleoptera</taxon>
        <taxon>Polyphaga</taxon>
        <taxon>Cucujiformia</taxon>
        <taxon>Curculionidae</taxon>
        <taxon>Dryophthorinae</taxon>
        <taxon>Rhynchophorus</taxon>
    </lineage>
</organism>
<keyword evidence="6" id="KW-0378">Hydrolase</keyword>
<dbReference type="Proteomes" id="UP000625711">
    <property type="component" value="Unassembled WGS sequence"/>
</dbReference>
<keyword evidence="10" id="KW-1185">Reference proteome</keyword>
<evidence type="ECO:0000256" key="3">
    <source>
        <dbReference type="ARBA" id="ARBA00022729"/>
    </source>
</evidence>
<dbReference type="Gene3D" id="2.40.10.10">
    <property type="entry name" value="Trypsin-like serine proteases"/>
    <property type="match status" value="1"/>
</dbReference>
<evidence type="ECO:0000256" key="5">
    <source>
        <dbReference type="ARBA" id="ARBA00023180"/>
    </source>
</evidence>
<dbReference type="GO" id="GO:0005576">
    <property type="term" value="C:extracellular region"/>
    <property type="evidence" value="ECO:0007669"/>
    <property type="project" value="UniProtKB-SubCell"/>
</dbReference>
<reference evidence="9" key="1">
    <citation type="submission" date="2020-08" db="EMBL/GenBank/DDBJ databases">
        <title>Genome sequencing and assembly of the red palm weevil Rhynchophorus ferrugineus.</title>
        <authorList>
            <person name="Dias G.B."/>
            <person name="Bergman C.M."/>
            <person name="Manee M."/>
        </authorList>
    </citation>
    <scope>NUCLEOTIDE SEQUENCE</scope>
    <source>
        <strain evidence="9">AA-2017</strain>
        <tissue evidence="9">Whole larva</tissue>
    </source>
</reference>
<dbReference type="PROSITE" id="PS00134">
    <property type="entry name" value="TRYPSIN_HIS"/>
    <property type="match status" value="1"/>
</dbReference>
<dbReference type="PANTHER" id="PTHR24260:SF147">
    <property type="entry name" value="EG:BACR7A4.3 PROTEIN-RELATED"/>
    <property type="match status" value="1"/>
</dbReference>
<evidence type="ECO:0000256" key="4">
    <source>
        <dbReference type="ARBA" id="ARBA00023157"/>
    </source>
</evidence>
<proteinExistence type="predicted"/>
<dbReference type="InterPro" id="IPR009003">
    <property type="entry name" value="Peptidase_S1_PA"/>
</dbReference>